<reference evidence="4" key="1">
    <citation type="submission" date="2020-09" db="EMBL/GenBank/DDBJ databases">
        <title>Desulfogranum mesoprofundum gen. nov., sp. nov., a novel mesophilic, sulfate-reducing chemolithoautotroph isolated from a deep-sea hydrothermal vent chimney in the Suiyo Seamount.</title>
        <authorList>
            <person name="Hashimoto Y."/>
            <person name="Nakagawa S."/>
        </authorList>
    </citation>
    <scope>NUCLEOTIDE SEQUENCE</scope>
    <source>
        <strain evidence="4">KT2</strain>
    </source>
</reference>
<feature type="domain" description="Leucine-binding protein" evidence="3">
    <location>
        <begin position="33"/>
        <end position="370"/>
    </location>
</feature>
<dbReference type="EMBL" id="AP024086">
    <property type="protein sequence ID" value="BCL62529.1"/>
    <property type="molecule type" value="Genomic_DNA"/>
</dbReference>
<dbReference type="Pfam" id="PF13458">
    <property type="entry name" value="Peripla_BP_6"/>
    <property type="match status" value="1"/>
</dbReference>
<dbReference type="PANTHER" id="PTHR30483">
    <property type="entry name" value="LEUCINE-SPECIFIC-BINDING PROTEIN"/>
    <property type="match status" value="1"/>
</dbReference>
<dbReference type="PANTHER" id="PTHR30483:SF6">
    <property type="entry name" value="PERIPLASMIC BINDING PROTEIN OF ABC TRANSPORTER FOR NATURAL AMINO ACIDS"/>
    <property type="match status" value="1"/>
</dbReference>
<keyword evidence="5" id="KW-1185">Reference proteome</keyword>
<dbReference type="InterPro" id="IPR051010">
    <property type="entry name" value="BCAA_transport"/>
</dbReference>
<dbReference type="KEGG" id="dbk:DGMP_32220"/>
<dbReference type="InterPro" id="IPR028081">
    <property type="entry name" value="Leu-bd"/>
</dbReference>
<gene>
    <name evidence="4" type="ORF">DGMP_32220</name>
</gene>
<feature type="signal peptide" evidence="2">
    <location>
        <begin position="1"/>
        <end position="27"/>
    </location>
</feature>
<dbReference type="AlphaFoldDB" id="A0A8D5FVP8"/>
<organism evidence="4 5">
    <name type="scientific">Desulfomarina profundi</name>
    <dbReference type="NCBI Taxonomy" id="2772557"/>
    <lineage>
        <taxon>Bacteria</taxon>
        <taxon>Pseudomonadati</taxon>
        <taxon>Thermodesulfobacteriota</taxon>
        <taxon>Desulfobulbia</taxon>
        <taxon>Desulfobulbales</taxon>
        <taxon>Desulfobulbaceae</taxon>
        <taxon>Desulfomarina</taxon>
    </lineage>
</organism>
<feature type="chain" id="PRO_5034051982" evidence="2">
    <location>
        <begin position="28"/>
        <end position="420"/>
    </location>
</feature>
<evidence type="ECO:0000313" key="4">
    <source>
        <dbReference type="EMBL" id="BCL62529.1"/>
    </source>
</evidence>
<dbReference type="RefSeq" id="WP_228854878.1">
    <property type="nucleotide sequence ID" value="NZ_AP024086.1"/>
</dbReference>
<evidence type="ECO:0000256" key="1">
    <source>
        <dbReference type="ARBA" id="ARBA00022729"/>
    </source>
</evidence>
<protein>
    <submittedName>
        <fullName evidence="4">ABC transporter substrate-binding protein</fullName>
    </submittedName>
</protein>
<proteinExistence type="predicted"/>
<evidence type="ECO:0000256" key="2">
    <source>
        <dbReference type="SAM" id="SignalP"/>
    </source>
</evidence>
<keyword evidence="1 2" id="KW-0732">Signal</keyword>
<dbReference type="Proteomes" id="UP000826725">
    <property type="component" value="Chromosome"/>
</dbReference>
<evidence type="ECO:0000313" key="5">
    <source>
        <dbReference type="Proteomes" id="UP000826725"/>
    </source>
</evidence>
<name>A0A8D5FVP8_9BACT</name>
<accession>A0A8D5FVP8</accession>
<sequence>MARKLTARVRVLIFVGLCLTPVTQCCSAPGKTVLVGLNIPLSGAYVRQGEDQLRAYQLAIDILNESGGILGHHIVYAVRDTGTNASRAGENAIELMDLGAVLVTGGASSASAIAQSKVCQQRGVVFMAGLTHSNATTGKEGHRYSFRWYNNGHQTAGAIAGILHERYGQNATYAFLYADYTWGRTLKDSLSKVIEKDGGRVILSLPTPLGSDDFISELIQVKRAGPDVLVLIHFGSDMVSSLKQATMLRLRENMAVVIPLMEVNMAVKLGPEIMQGILTSMCWYHGLSEKYEGSRQFVTLFERRYHKKPGNSAAVAWVNMMQFAEAAQQAGSFAANDIVLALEGHHFTLLGSDEYWRSWDHQGIHPTYIALGKTPEESRSKWDLFTIISESSGKLLARTRRENPVVLEPLLKGVKPDAVR</sequence>
<evidence type="ECO:0000259" key="3">
    <source>
        <dbReference type="Pfam" id="PF13458"/>
    </source>
</evidence>